<reference evidence="2 3" key="1">
    <citation type="journal article" date="2018" name="IMA Fungus">
        <title>IMA Genome-F 9: Draft genome sequence of Annulohypoxylon stygium, Aspergillus mulundensis, Berkeleyomyces basicola (syn. Thielaviopsis basicola), Ceratocystis smalleyi, two Cercospora beticola strains, Coleophoma cylindrospora, Fusarium fracticaudum, Phialophora cf. hyalina, and Morchella septimelata.</title>
        <authorList>
            <person name="Wingfield B.D."/>
            <person name="Bills G.F."/>
            <person name="Dong Y."/>
            <person name="Huang W."/>
            <person name="Nel W.J."/>
            <person name="Swalarsk-Parry B.S."/>
            <person name="Vaghefi N."/>
            <person name="Wilken P.M."/>
            <person name="An Z."/>
            <person name="de Beer Z.W."/>
            <person name="De Vos L."/>
            <person name="Chen L."/>
            <person name="Duong T.A."/>
            <person name="Gao Y."/>
            <person name="Hammerbacher A."/>
            <person name="Kikkert J.R."/>
            <person name="Li Y."/>
            <person name="Li H."/>
            <person name="Li K."/>
            <person name="Li Q."/>
            <person name="Liu X."/>
            <person name="Ma X."/>
            <person name="Naidoo K."/>
            <person name="Pethybridge S.J."/>
            <person name="Sun J."/>
            <person name="Steenkamp E.T."/>
            <person name="van der Nest M.A."/>
            <person name="van Wyk S."/>
            <person name="Wingfield M.J."/>
            <person name="Xiong C."/>
            <person name="Yue Q."/>
            <person name="Zhang X."/>
        </authorList>
    </citation>
    <scope>NUCLEOTIDE SEQUENCE [LARGE SCALE GENOMIC DNA]</scope>
    <source>
        <strain evidence="2 3">BP5796</strain>
    </source>
</reference>
<dbReference type="Proteomes" id="UP000256328">
    <property type="component" value="Unassembled WGS sequence"/>
</dbReference>
<accession>A0A3D8S2M5</accession>
<evidence type="ECO:0000313" key="2">
    <source>
        <dbReference type="EMBL" id="RDW80334.1"/>
    </source>
</evidence>
<dbReference type="OrthoDB" id="2522565at2759"/>
<keyword evidence="1" id="KW-1133">Transmembrane helix</keyword>
<evidence type="ECO:0000313" key="3">
    <source>
        <dbReference type="Proteomes" id="UP000256328"/>
    </source>
</evidence>
<keyword evidence="1" id="KW-0472">Membrane</keyword>
<comment type="caution">
    <text evidence="2">The sequence shown here is derived from an EMBL/GenBank/DDBJ whole genome shotgun (WGS) entry which is preliminary data.</text>
</comment>
<dbReference type="AlphaFoldDB" id="A0A3D8S2M5"/>
<keyword evidence="1" id="KW-0812">Transmembrane</keyword>
<evidence type="ECO:0000256" key="1">
    <source>
        <dbReference type="SAM" id="Phobius"/>
    </source>
</evidence>
<proteinExistence type="predicted"/>
<keyword evidence="3" id="KW-1185">Reference proteome</keyword>
<organism evidence="2 3">
    <name type="scientific">Coleophoma crateriformis</name>
    <dbReference type="NCBI Taxonomy" id="565419"/>
    <lineage>
        <taxon>Eukaryota</taxon>
        <taxon>Fungi</taxon>
        <taxon>Dikarya</taxon>
        <taxon>Ascomycota</taxon>
        <taxon>Pezizomycotina</taxon>
        <taxon>Leotiomycetes</taxon>
        <taxon>Helotiales</taxon>
        <taxon>Dermateaceae</taxon>
        <taxon>Coleophoma</taxon>
    </lineage>
</organism>
<gene>
    <name evidence="2" type="ORF">BP5796_05032</name>
</gene>
<dbReference type="EMBL" id="PDLN01000007">
    <property type="protein sequence ID" value="RDW80334.1"/>
    <property type="molecule type" value="Genomic_DNA"/>
</dbReference>
<sequence>MLARGSKSLPHFVALFLFVLVICVRLWTEKRLIFSDPLGSLSITSPAYSGNLTSSISNTHIEVHSLTTADKRYFHIKFGQHAAINANIIPHPVLNDTWIIVAQLRQITVINIGWNAQLVCDAVFKENVLECVDPPLILPIAATTGENCNGELEVLRRNVGPHDARVFYGPKTPFALWGSNSQHVCFGQWMQDFRNLVNWAYVPGMLTDGFRLATEVQRPLPGPYTAIEKNWFVFWDQNDEMYAHYSVAPKRYFSKLNSNGSAGPDLAPLAAANDDKCIAKHMPVVGHALETIHQASNSLSVTLCRRSDPTCIPSDLNTFIFTIFHWRSFYKLHAVYEPYVMMFQRHAPFAMHAISQKPIWISGRGRVGEAGTLRPRPDEDSEMVYVTSMSWKTQGQKYHGYIDDMLFLGFGIEDRVTGGIDFVVGDILLNMGLCE</sequence>
<protein>
    <submittedName>
        <fullName evidence="2">Uncharacterized protein</fullName>
    </submittedName>
</protein>
<feature type="transmembrane region" description="Helical" evidence="1">
    <location>
        <begin position="12"/>
        <end position="28"/>
    </location>
</feature>
<name>A0A3D8S2M5_9HELO</name>